<reference evidence="3 4" key="1">
    <citation type="submission" date="2021-05" db="EMBL/GenBank/DDBJ databases">
        <title>A Polyphasic approach of four new species of the genus Ohtaekwangia: Ohtaekwangia histidinii sp. nov., Ohtaekwangia cretensis sp. nov., Ohtaekwangia indiensis sp. nov., Ohtaekwangia reichenbachii sp. nov. from diverse environment.</title>
        <authorList>
            <person name="Octaviana S."/>
        </authorList>
    </citation>
    <scope>NUCLEOTIDE SEQUENCE [LARGE SCALE GENOMIC DNA]</scope>
    <source>
        <strain evidence="3 4">PWU37</strain>
    </source>
</reference>
<keyword evidence="4" id="KW-1185">Reference proteome</keyword>
<dbReference type="CDD" id="cd16325">
    <property type="entry name" value="LolA"/>
    <property type="match status" value="1"/>
</dbReference>
<dbReference type="RefSeq" id="WP_254088976.1">
    <property type="nucleotide sequence ID" value="NZ_JAHESC010000004.1"/>
</dbReference>
<sequence length="215" mass="24652">MNSKRKLGALAWMCFILTTGAVQAQYAGYKPVADLPAFKQRFAAESQKVQSITADFTQEKVLTALTEKITSYGKFWFKRSNRVRIDYTKPFTYRMVMNGDKMLVRDDQKENRINVRSNKLFQQVNRIMIDCVQGTILDSKDFTSRVFENDKQYLLEMTPAGKSLKEFFKTIVLVVEKKDYSVRSIEMNEPAGDVTTISFSNKTLNATVADEVFAL</sequence>
<keyword evidence="1 2" id="KW-0732">Signal</keyword>
<evidence type="ECO:0000256" key="1">
    <source>
        <dbReference type="ARBA" id="ARBA00022729"/>
    </source>
</evidence>
<accession>A0AAP2D617</accession>
<organism evidence="3 4">
    <name type="scientific">Dawidia soli</name>
    <dbReference type="NCBI Taxonomy" id="2782352"/>
    <lineage>
        <taxon>Bacteria</taxon>
        <taxon>Pseudomonadati</taxon>
        <taxon>Bacteroidota</taxon>
        <taxon>Cytophagia</taxon>
        <taxon>Cytophagales</taxon>
        <taxon>Chryseotaleaceae</taxon>
        <taxon>Dawidia</taxon>
    </lineage>
</organism>
<dbReference type="PANTHER" id="PTHR35869:SF1">
    <property type="entry name" value="OUTER-MEMBRANE LIPOPROTEIN CARRIER PROTEIN"/>
    <property type="match status" value="1"/>
</dbReference>
<dbReference type="Gene3D" id="2.50.20.10">
    <property type="entry name" value="Lipoprotein localisation LolA/LolB/LppX"/>
    <property type="match status" value="1"/>
</dbReference>
<protein>
    <submittedName>
        <fullName evidence="3">Outer membrane lipoprotein carrier protein LolA</fullName>
    </submittedName>
</protein>
<dbReference type="PANTHER" id="PTHR35869">
    <property type="entry name" value="OUTER-MEMBRANE LIPOPROTEIN CARRIER PROTEIN"/>
    <property type="match status" value="1"/>
</dbReference>
<feature type="chain" id="PRO_5042821023" evidence="2">
    <location>
        <begin position="25"/>
        <end position="215"/>
    </location>
</feature>
<dbReference type="InterPro" id="IPR004564">
    <property type="entry name" value="OM_lipoprot_carrier_LolA-like"/>
</dbReference>
<dbReference type="SUPFAM" id="SSF89392">
    <property type="entry name" value="Prokaryotic lipoproteins and lipoprotein localization factors"/>
    <property type="match status" value="1"/>
</dbReference>
<comment type="caution">
    <text evidence="3">The sequence shown here is derived from an EMBL/GenBank/DDBJ whole genome shotgun (WGS) entry which is preliminary data.</text>
</comment>
<dbReference type="EMBL" id="JAHESC010000004">
    <property type="protein sequence ID" value="MBT1685724.1"/>
    <property type="molecule type" value="Genomic_DNA"/>
</dbReference>
<evidence type="ECO:0000313" key="4">
    <source>
        <dbReference type="Proteomes" id="UP001319180"/>
    </source>
</evidence>
<proteinExistence type="predicted"/>
<keyword evidence="3" id="KW-0449">Lipoprotein</keyword>
<dbReference type="AlphaFoldDB" id="A0AAP2D617"/>
<gene>
    <name evidence="3" type="ORF">KK078_04115</name>
</gene>
<feature type="signal peptide" evidence="2">
    <location>
        <begin position="1"/>
        <end position="24"/>
    </location>
</feature>
<dbReference type="Pfam" id="PF03548">
    <property type="entry name" value="LolA"/>
    <property type="match status" value="1"/>
</dbReference>
<name>A0AAP2D617_9BACT</name>
<evidence type="ECO:0000256" key="2">
    <source>
        <dbReference type="SAM" id="SignalP"/>
    </source>
</evidence>
<dbReference type="Proteomes" id="UP001319180">
    <property type="component" value="Unassembled WGS sequence"/>
</dbReference>
<dbReference type="InterPro" id="IPR029046">
    <property type="entry name" value="LolA/LolB/LppX"/>
</dbReference>
<evidence type="ECO:0000313" key="3">
    <source>
        <dbReference type="EMBL" id="MBT1685724.1"/>
    </source>
</evidence>